<protein>
    <submittedName>
        <fullName evidence="2">Uncharacterized protein</fullName>
    </submittedName>
</protein>
<feature type="compositionally biased region" description="Polar residues" evidence="1">
    <location>
        <begin position="67"/>
        <end position="84"/>
    </location>
</feature>
<feature type="region of interest" description="Disordered" evidence="1">
    <location>
        <begin position="1"/>
        <end position="98"/>
    </location>
</feature>
<evidence type="ECO:0000256" key="1">
    <source>
        <dbReference type="SAM" id="MobiDB-lite"/>
    </source>
</evidence>
<accession>A0A5B7DCR3</accession>
<comment type="caution">
    <text evidence="2">The sequence shown here is derived from an EMBL/GenBank/DDBJ whole genome shotgun (WGS) entry which is preliminary data.</text>
</comment>
<gene>
    <name evidence="2" type="ORF">E2C01_011729</name>
</gene>
<evidence type="ECO:0000313" key="3">
    <source>
        <dbReference type="Proteomes" id="UP000324222"/>
    </source>
</evidence>
<reference evidence="2 3" key="1">
    <citation type="submission" date="2019-05" db="EMBL/GenBank/DDBJ databases">
        <title>Another draft genome of Portunus trituberculatus and its Hox gene families provides insights of decapod evolution.</title>
        <authorList>
            <person name="Jeong J.-H."/>
            <person name="Song I."/>
            <person name="Kim S."/>
            <person name="Choi T."/>
            <person name="Kim D."/>
            <person name="Ryu S."/>
            <person name="Kim W."/>
        </authorList>
    </citation>
    <scope>NUCLEOTIDE SEQUENCE [LARGE SCALE GENOMIC DNA]</scope>
    <source>
        <tissue evidence="2">Muscle</tissue>
    </source>
</reference>
<keyword evidence="3" id="KW-1185">Reference proteome</keyword>
<dbReference type="Proteomes" id="UP000324222">
    <property type="component" value="Unassembled WGS sequence"/>
</dbReference>
<name>A0A5B7DCR3_PORTR</name>
<evidence type="ECO:0000313" key="2">
    <source>
        <dbReference type="EMBL" id="MPC18835.1"/>
    </source>
</evidence>
<sequence length="98" mass="10229">MRSSLGQVGPKVYGTATSPTPPSVPPGIACCPPRLPQQIRREKSCRGAGRGGLGASGRKSSGRHQPLSGQIATQLLQHQNTSRADPTRPRTHASVSPP</sequence>
<proteinExistence type="predicted"/>
<organism evidence="2 3">
    <name type="scientific">Portunus trituberculatus</name>
    <name type="common">Swimming crab</name>
    <name type="synonym">Neptunus trituberculatus</name>
    <dbReference type="NCBI Taxonomy" id="210409"/>
    <lineage>
        <taxon>Eukaryota</taxon>
        <taxon>Metazoa</taxon>
        <taxon>Ecdysozoa</taxon>
        <taxon>Arthropoda</taxon>
        <taxon>Crustacea</taxon>
        <taxon>Multicrustacea</taxon>
        <taxon>Malacostraca</taxon>
        <taxon>Eumalacostraca</taxon>
        <taxon>Eucarida</taxon>
        <taxon>Decapoda</taxon>
        <taxon>Pleocyemata</taxon>
        <taxon>Brachyura</taxon>
        <taxon>Eubrachyura</taxon>
        <taxon>Portunoidea</taxon>
        <taxon>Portunidae</taxon>
        <taxon>Portuninae</taxon>
        <taxon>Portunus</taxon>
    </lineage>
</organism>
<dbReference type="AlphaFoldDB" id="A0A5B7DCR3"/>
<dbReference type="EMBL" id="VSRR010000714">
    <property type="protein sequence ID" value="MPC18835.1"/>
    <property type="molecule type" value="Genomic_DNA"/>
</dbReference>